<dbReference type="STRING" id="1122240.GCA_000620105_02180"/>
<gene>
    <name evidence="1" type="ORF">DAI18_08175</name>
</gene>
<dbReference type="PANTHER" id="PTHR38442:SF1">
    <property type="entry name" value="INNER MEMBRANE PROTEIN"/>
    <property type="match status" value="1"/>
</dbReference>
<dbReference type="AlphaFoldDB" id="A0A2S0P9P2"/>
<sequence>MGYHPPGIYPILFCQRSDALHFSHADDDRHPPRRASWLGHYRGTVSLAVAVAGLVAGEAATRAGLLPPHVGRVLVTAFEGATVGGLADWFAVSALFRRIPIPLVARHTDLLARKRERLADGIVEMVETHWLSPAVVRERLAGVSFSGLIASYLRDPRNRDSVRRALRGFIVPLTAALEHPTFVEAIAAGARSRLATADLGRPLGQGLAQVLADPAIQHRLGDGLADVLGAALGKAELQAWLRDALLSALSEYAHEGWWESTKVRLARLFLDGDDDAGKVEHLVGEMAERLQLVLAEVRADPAHPLRLGLYAALHRWATRMADGEAPSAAMLTAGLRELLDKALQPGGALTGWLAMLRHELDAALDDPASAASLRLDAMIGGAIAHFLTHDDTRNGFDDIVRRLIVEVIESRPQLIGDTVRLSLSESRLPTRALVRQIEDKVGEELQWIRVNGAVVGGLAAAVIALTRLWLG</sequence>
<dbReference type="EMBL" id="CP028519">
    <property type="protein sequence ID" value="AVY94023.1"/>
    <property type="molecule type" value="Genomic_DNA"/>
</dbReference>
<dbReference type="KEGG" id="maer:DAI18_08175"/>
<evidence type="ECO:0000313" key="1">
    <source>
        <dbReference type="EMBL" id="AVY94023.1"/>
    </source>
</evidence>
<keyword evidence="2" id="KW-1185">Reference proteome</keyword>
<dbReference type="PANTHER" id="PTHR38442">
    <property type="entry name" value="INNER MEMBRANE PROTEIN-RELATED"/>
    <property type="match status" value="1"/>
</dbReference>
<dbReference type="Pfam" id="PF04286">
    <property type="entry name" value="DUF445"/>
    <property type="match status" value="1"/>
</dbReference>
<dbReference type="Proteomes" id="UP000244173">
    <property type="component" value="Chromosome"/>
</dbReference>
<evidence type="ECO:0000313" key="2">
    <source>
        <dbReference type="Proteomes" id="UP000244173"/>
    </source>
</evidence>
<protein>
    <recommendedName>
        <fullName evidence="3">DUF445 domain-containing protein</fullName>
    </recommendedName>
</protein>
<dbReference type="InterPro" id="IPR007383">
    <property type="entry name" value="DUF445"/>
</dbReference>
<evidence type="ECO:0008006" key="3">
    <source>
        <dbReference type="Google" id="ProtNLM"/>
    </source>
</evidence>
<reference evidence="1 2" key="1">
    <citation type="submission" date="2018-04" db="EMBL/GenBank/DDBJ databases">
        <title>Denitrifier Microvirgula.</title>
        <authorList>
            <person name="Anderson E."/>
            <person name="Jang J."/>
            <person name="Ishii S."/>
        </authorList>
    </citation>
    <scope>NUCLEOTIDE SEQUENCE [LARGE SCALE GENOMIC DNA]</scope>
    <source>
        <strain evidence="1 2">BE2.4</strain>
    </source>
</reference>
<name>A0A2S0P9P2_9NEIS</name>
<accession>A0A2S0P9P2</accession>
<dbReference type="GO" id="GO:0005886">
    <property type="term" value="C:plasma membrane"/>
    <property type="evidence" value="ECO:0007669"/>
    <property type="project" value="TreeGrafter"/>
</dbReference>
<organism evidence="1 2">
    <name type="scientific">Microvirgula aerodenitrificans</name>
    <dbReference type="NCBI Taxonomy" id="57480"/>
    <lineage>
        <taxon>Bacteria</taxon>
        <taxon>Pseudomonadati</taxon>
        <taxon>Pseudomonadota</taxon>
        <taxon>Betaproteobacteria</taxon>
        <taxon>Neisseriales</taxon>
        <taxon>Aquaspirillaceae</taxon>
        <taxon>Microvirgula</taxon>
    </lineage>
</organism>
<proteinExistence type="predicted"/>